<dbReference type="OrthoDB" id="6266220at2759"/>
<feature type="compositionally biased region" description="Basic residues" evidence="1">
    <location>
        <begin position="212"/>
        <end position="233"/>
    </location>
</feature>
<dbReference type="EMBL" id="UZAE01013194">
    <property type="protein sequence ID" value="VDO08656.1"/>
    <property type="molecule type" value="Genomic_DNA"/>
</dbReference>
<dbReference type="AlphaFoldDB" id="A0A0R3TSU7"/>
<dbReference type="Proteomes" id="UP000278807">
    <property type="component" value="Unassembled WGS sequence"/>
</dbReference>
<reference evidence="4" key="1">
    <citation type="submission" date="2017-02" db="UniProtKB">
        <authorList>
            <consortium name="WormBaseParasite"/>
        </authorList>
    </citation>
    <scope>IDENTIFICATION</scope>
</reference>
<evidence type="ECO:0000256" key="1">
    <source>
        <dbReference type="SAM" id="MobiDB-lite"/>
    </source>
</evidence>
<keyword evidence="3" id="KW-1185">Reference proteome</keyword>
<gene>
    <name evidence="2" type="ORF">HNAJ_LOCUS10741</name>
</gene>
<sequence>MAVKDKEHKVLRTAKWFRKFLDEKIINVSVRSKRSEFEKVFITIEVCAHPRVLDQFMKQSNYLRTIVDKYNVHLNPIIGNDCTGRLLDRIADMTLFVYDVSDPQSLEYLKLRLLLNARQIGKPMAIVGIGLEKRTVNKASDTPSDTCWWLAYQHSCPGSEIIFCDPAQMTAGIFGLYMLCHKEEFKVPAMEICNLEGDPEKDQGANESGGQKKGKPKIKKIKKKNEKYKKKDS</sequence>
<proteinExistence type="predicted"/>
<evidence type="ECO:0000313" key="3">
    <source>
        <dbReference type="Proteomes" id="UP000278807"/>
    </source>
</evidence>
<accession>A0A0R3TSU7</accession>
<reference evidence="2 3" key="2">
    <citation type="submission" date="2018-11" db="EMBL/GenBank/DDBJ databases">
        <authorList>
            <consortium name="Pathogen Informatics"/>
        </authorList>
    </citation>
    <scope>NUCLEOTIDE SEQUENCE [LARGE SCALE GENOMIC DNA]</scope>
</reference>
<organism evidence="4">
    <name type="scientific">Rodentolepis nana</name>
    <name type="common">Dwarf tapeworm</name>
    <name type="synonym">Hymenolepis nana</name>
    <dbReference type="NCBI Taxonomy" id="102285"/>
    <lineage>
        <taxon>Eukaryota</taxon>
        <taxon>Metazoa</taxon>
        <taxon>Spiralia</taxon>
        <taxon>Lophotrochozoa</taxon>
        <taxon>Platyhelminthes</taxon>
        <taxon>Cestoda</taxon>
        <taxon>Eucestoda</taxon>
        <taxon>Cyclophyllidea</taxon>
        <taxon>Hymenolepididae</taxon>
        <taxon>Rodentolepis</taxon>
    </lineage>
</organism>
<name>A0A0R3TSU7_RODNA</name>
<feature type="region of interest" description="Disordered" evidence="1">
    <location>
        <begin position="196"/>
        <end position="233"/>
    </location>
</feature>
<dbReference type="WBParaSite" id="HNAJ_0001074601-mRNA-1">
    <property type="protein sequence ID" value="HNAJ_0001074601-mRNA-1"/>
    <property type="gene ID" value="HNAJ_0001074601"/>
</dbReference>
<evidence type="ECO:0000313" key="2">
    <source>
        <dbReference type="EMBL" id="VDO08656.1"/>
    </source>
</evidence>
<evidence type="ECO:0000313" key="4">
    <source>
        <dbReference type="WBParaSite" id="HNAJ_0001074601-mRNA-1"/>
    </source>
</evidence>
<protein>
    <submittedName>
        <fullName evidence="4">Ribosomal_L7Ae domain-containing protein</fullName>
    </submittedName>
</protein>